<comment type="caution">
    <text evidence="3">The sequence shown here is derived from an EMBL/GenBank/DDBJ whole genome shotgun (WGS) entry which is preliminary data.</text>
</comment>
<proteinExistence type="predicted"/>
<name>A0A6P2CFX7_9NOCA</name>
<reference evidence="3 4" key="1">
    <citation type="submission" date="2018-07" db="EMBL/GenBank/DDBJ databases">
        <title>Genome sequence of Rhodococcus rhodnii ATCC 35071 from Rhodnius prolixus.</title>
        <authorList>
            <person name="Patel V."/>
            <person name="Vogel K.J."/>
        </authorList>
    </citation>
    <scope>NUCLEOTIDE SEQUENCE [LARGE SCALE GENOMIC DNA]</scope>
    <source>
        <strain evidence="3 4">ATCC 35071</strain>
    </source>
</reference>
<sequence length="625" mass="64664">MGSHPPRKRRESVNESEERAGAAPGGASRDPAHTSRNRRALGLGLAGIVVVGLVCAGWIGWSALEARDALYAARDDATRAKDALLSGDADTARAASVTASTEAARAVDLTSGVVWSAASAVPWLGSPFASTQQMTAIVHGLTADVLTPAVDAGTALSPARMLGQAGAVDLQALRDAEPALATAAAAAADLDARAQAVPEPAYLGAITDARTQLAEQTAELDSLLTVTATAARIAPGLLGADGPRTYFLAFQTNAEARGTGGLVGGFGIVRADGGRITVDDLGTNVELPASDPRTGRPPEVTEPVDLGPEFAQQWGGTGAAQDFRNSNLSAHFPYAAQIWRSMWAHESGDVVDGAIATDPVALSYILGATGPVTLPDGRVVTGENVVELTQSTLYQEFADDNTGRKRYLETIAATVVARMSGAMSSPAALLEALGRAAGEGRLSVWSADPDAQSVLEETPLGGAIPTDDAPYAAVVVNNHAGNKLDYYLRREISYTAQSCDGPTRESKVTVSLTNDTPFTELTGYVAGQAQNQLGAEKYTNVAWVSLVATNGATLTSVTVDDTPAFAFTGAERGHPMYDIIVPIPRGETVTLQYTLDEPTAAGAARVPVQPLVDDPVVTVDVPVCG</sequence>
<dbReference type="EMBL" id="QRCM01000001">
    <property type="protein sequence ID" value="TXG90126.1"/>
    <property type="molecule type" value="Genomic_DNA"/>
</dbReference>
<evidence type="ECO:0000256" key="2">
    <source>
        <dbReference type="SAM" id="Phobius"/>
    </source>
</evidence>
<feature type="compositionally biased region" description="Basic residues" evidence="1">
    <location>
        <begin position="1"/>
        <end position="10"/>
    </location>
</feature>
<evidence type="ECO:0000256" key="1">
    <source>
        <dbReference type="SAM" id="MobiDB-lite"/>
    </source>
</evidence>
<evidence type="ECO:0000313" key="4">
    <source>
        <dbReference type="Proteomes" id="UP000471120"/>
    </source>
</evidence>
<keyword evidence="2" id="KW-0812">Transmembrane</keyword>
<dbReference type="Pfam" id="PF13196">
    <property type="entry name" value="DUF4012"/>
    <property type="match status" value="1"/>
</dbReference>
<gene>
    <name evidence="3" type="ORF">DW322_07710</name>
</gene>
<keyword evidence="2" id="KW-0472">Membrane</keyword>
<organism evidence="3 4">
    <name type="scientific">Rhodococcus rhodnii</name>
    <dbReference type="NCBI Taxonomy" id="38312"/>
    <lineage>
        <taxon>Bacteria</taxon>
        <taxon>Bacillati</taxon>
        <taxon>Actinomycetota</taxon>
        <taxon>Actinomycetes</taxon>
        <taxon>Mycobacteriales</taxon>
        <taxon>Nocardiaceae</taxon>
        <taxon>Rhodococcus</taxon>
    </lineage>
</organism>
<dbReference type="AlphaFoldDB" id="A0A6P2CFX7"/>
<keyword evidence="2" id="KW-1133">Transmembrane helix</keyword>
<dbReference type="Proteomes" id="UP000471120">
    <property type="component" value="Unassembled WGS sequence"/>
</dbReference>
<feature type="region of interest" description="Disordered" evidence="1">
    <location>
        <begin position="1"/>
        <end position="34"/>
    </location>
</feature>
<feature type="compositionally biased region" description="Basic and acidic residues" evidence="1">
    <location>
        <begin position="11"/>
        <end position="20"/>
    </location>
</feature>
<accession>A0A6P2CFX7</accession>
<protein>
    <submittedName>
        <fullName evidence="3">DUF4012 domain-containing protein</fullName>
    </submittedName>
</protein>
<feature type="transmembrane region" description="Helical" evidence="2">
    <location>
        <begin position="40"/>
        <end position="61"/>
    </location>
</feature>
<dbReference type="InterPro" id="IPR025101">
    <property type="entry name" value="DUF4012"/>
</dbReference>
<evidence type="ECO:0000313" key="3">
    <source>
        <dbReference type="EMBL" id="TXG90126.1"/>
    </source>
</evidence>